<evidence type="ECO:0000313" key="1">
    <source>
        <dbReference type="EMBL" id="KAI5673925.1"/>
    </source>
</evidence>
<proteinExistence type="predicted"/>
<keyword evidence="2" id="KW-1185">Reference proteome</keyword>
<evidence type="ECO:0000313" key="2">
    <source>
        <dbReference type="Proteomes" id="UP001060085"/>
    </source>
</evidence>
<dbReference type="EMBL" id="CM044703">
    <property type="protein sequence ID" value="KAI5673925.1"/>
    <property type="molecule type" value="Genomic_DNA"/>
</dbReference>
<sequence>MPHFQSFFLNPLPALPLSKAKTSSNSKPSLHSSIPQLQTATTTGPTACRLPTLLFNLLILVSTLLCSSVFLLTGLESSDCDYHWSNYLPTADVILQSSNTGIGTALFFRLPSDKMSSTPGNVRGIPTESSKASTVDDIEITNYNEVVELNIEENLEDQADHSKANNNNFRCIERNAKKFECVLNQCKLKNKKKVALDVQTRWNSTYLMLESTLPLKEAFNRLAQIDRNYKFCPTEDEWRVANVVHRCLKIFYDCTNHFGG</sequence>
<reference evidence="2" key="1">
    <citation type="journal article" date="2023" name="Nat. Plants">
        <title>Single-cell RNA sequencing provides a high-resolution roadmap for understanding the multicellular compartmentation of specialized metabolism.</title>
        <authorList>
            <person name="Sun S."/>
            <person name="Shen X."/>
            <person name="Li Y."/>
            <person name="Li Y."/>
            <person name="Wang S."/>
            <person name="Li R."/>
            <person name="Zhang H."/>
            <person name="Shen G."/>
            <person name="Guo B."/>
            <person name="Wei J."/>
            <person name="Xu J."/>
            <person name="St-Pierre B."/>
            <person name="Chen S."/>
            <person name="Sun C."/>
        </authorList>
    </citation>
    <scope>NUCLEOTIDE SEQUENCE [LARGE SCALE GENOMIC DNA]</scope>
</reference>
<dbReference type="Proteomes" id="UP001060085">
    <property type="component" value="Linkage Group LG03"/>
</dbReference>
<name>A0ACC0BMM6_CATRO</name>
<gene>
    <name evidence="1" type="ORF">M9H77_14289</name>
</gene>
<organism evidence="1 2">
    <name type="scientific">Catharanthus roseus</name>
    <name type="common">Madagascar periwinkle</name>
    <name type="synonym">Vinca rosea</name>
    <dbReference type="NCBI Taxonomy" id="4058"/>
    <lineage>
        <taxon>Eukaryota</taxon>
        <taxon>Viridiplantae</taxon>
        <taxon>Streptophyta</taxon>
        <taxon>Embryophyta</taxon>
        <taxon>Tracheophyta</taxon>
        <taxon>Spermatophyta</taxon>
        <taxon>Magnoliopsida</taxon>
        <taxon>eudicotyledons</taxon>
        <taxon>Gunneridae</taxon>
        <taxon>Pentapetalae</taxon>
        <taxon>asterids</taxon>
        <taxon>lamiids</taxon>
        <taxon>Gentianales</taxon>
        <taxon>Apocynaceae</taxon>
        <taxon>Rauvolfioideae</taxon>
        <taxon>Vinceae</taxon>
        <taxon>Catharanthinae</taxon>
        <taxon>Catharanthus</taxon>
    </lineage>
</organism>
<accession>A0ACC0BMM6</accession>
<protein>
    <submittedName>
        <fullName evidence="1">Uncharacterized protein</fullName>
    </submittedName>
</protein>
<comment type="caution">
    <text evidence="1">The sequence shown here is derived from an EMBL/GenBank/DDBJ whole genome shotgun (WGS) entry which is preliminary data.</text>
</comment>